<gene>
    <name evidence="5" type="ORF">M427DRAFT_52908</name>
</gene>
<dbReference type="Proteomes" id="UP000070544">
    <property type="component" value="Unassembled WGS sequence"/>
</dbReference>
<evidence type="ECO:0000256" key="1">
    <source>
        <dbReference type="ARBA" id="ARBA00005964"/>
    </source>
</evidence>
<dbReference type="OrthoDB" id="408631at2759"/>
<dbReference type="ESTHER" id="gonpr-a0a139as55">
    <property type="family name" value="Fungal_carboxylesterase_lipase"/>
</dbReference>
<evidence type="ECO:0000259" key="4">
    <source>
        <dbReference type="Pfam" id="PF00135"/>
    </source>
</evidence>
<dbReference type="InterPro" id="IPR019826">
    <property type="entry name" value="Carboxylesterase_B_AS"/>
</dbReference>
<dbReference type="SUPFAM" id="SSF53474">
    <property type="entry name" value="alpha/beta-Hydrolases"/>
    <property type="match status" value="1"/>
</dbReference>
<feature type="chain" id="PRO_5007230264" description="Carboxylic ester hydrolase" evidence="3">
    <location>
        <begin position="20"/>
        <end position="592"/>
    </location>
</feature>
<accession>A0A139AS55</accession>
<reference evidence="5 6" key="1">
    <citation type="journal article" date="2015" name="Genome Biol. Evol.">
        <title>Phylogenomic analyses indicate that early fungi evolved digesting cell walls of algal ancestors of land plants.</title>
        <authorList>
            <person name="Chang Y."/>
            <person name="Wang S."/>
            <person name="Sekimoto S."/>
            <person name="Aerts A.L."/>
            <person name="Choi C."/>
            <person name="Clum A."/>
            <person name="LaButti K.M."/>
            <person name="Lindquist E.A."/>
            <person name="Yee Ngan C."/>
            <person name="Ohm R.A."/>
            <person name="Salamov A.A."/>
            <person name="Grigoriev I.V."/>
            <person name="Spatafora J.W."/>
            <person name="Berbee M.L."/>
        </authorList>
    </citation>
    <scope>NUCLEOTIDE SEQUENCE [LARGE SCALE GENOMIC DNA]</scope>
    <source>
        <strain evidence="5 6">JEL478</strain>
    </source>
</reference>
<keyword evidence="3" id="KW-0732">Signal</keyword>
<name>A0A139AS55_GONPJ</name>
<dbReference type="GO" id="GO:0016787">
    <property type="term" value="F:hydrolase activity"/>
    <property type="evidence" value="ECO:0007669"/>
    <property type="project" value="UniProtKB-KW"/>
</dbReference>
<dbReference type="InterPro" id="IPR029058">
    <property type="entry name" value="AB_hydrolase_fold"/>
</dbReference>
<feature type="domain" description="Carboxylesterase type B" evidence="4">
    <location>
        <begin position="31"/>
        <end position="551"/>
    </location>
</feature>
<dbReference type="PROSITE" id="PS00941">
    <property type="entry name" value="CARBOXYLESTERASE_B_2"/>
    <property type="match status" value="1"/>
</dbReference>
<dbReference type="STRING" id="1344416.A0A139AS55"/>
<dbReference type="InterPro" id="IPR019819">
    <property type="entry name" value="Carboxylesterase_B_CS"/>
</dbReference>
<dbReference type="Pfam" id="PF00135">
    <property type="entry name" value="COesterase"/>
    <property type="match status" value="1"/>
</dbReference>
<dbReference type="Gene3D" id="3.40.50.1820">
    <property type="entry name" value="alpha/beta hydrolase"/>
    <property type="match status" value="1"/>
</dbReference>
<evidence type="ECO:0000256" key="2">
    <source>
        <dbReference type="ARBA" id="ARBA00022801"/>
    </source>
</evidence>
<dbReference type="EMBL" id="KQ965738">
    <property type="protein sequence ID" value="KXS19474.1"/>
    <property type="molecule type" value="Genomic_DNA"/>
</dbReference>
<dbReference type="PROSITE" id="PS00122">
    <property type="entry name" value="CARBOXYLESTERASE_B_1"/>
    <property type="match status" value="1"/>
</dbReference>
<feature type="signal peptide" evidence="3">
    <location>
        <begin position="1"/>
        <end position="19"/>
    </location>
</feature>
<sequence length="592" mass="63461">MKFFSRLIVALAALASATGKPLPRNYGSQSAPTVTVKNGTYSGTYSVEHNQEFFLGIPYAIPPKRFSLAQSLNSTWNATRDAVKYSPLCVGYGGDDVGYDLSEDCLYLNVIRPAGVDSGTALPVAVWIHGGGLFMGGSADRRYNLSFIVRNSVELGTPIVAVSINYRLSAYGFLASAEALKAGVANNGFRDQRLALHWIKENIASFGGDPNLITLWGESSGAESVFAHTIAYNGRDDGLFRGAIGQSGFGGLFVRYPGGLNNTAAMQDNYDKLVRNTSCASKVGTQESLTCLQDLPFAEINMALNVTAGATLGPWSPMLDGDFISDLPSKQLKDGRFVKVPLLVGSNTDEGTGFGAGRGPPGGVNTDADFKVAIAGILSNQSVAAAGLSAGQIKDQLMYLYPNIQALGIPSLDTWPELVTPNSTIANTLGLQFRRTSALFGDYTIHYTRRRANLGWSDHGVPSYAYRFDVIVNGVPPSFGAVHFQEVAFVFDNLNGDGYAVNPFATKPPSFKHLAKQMSNAWVNFVVSQDPNGDDGLDLPDDLEWPVYNATTGGGLGHEIVWNVNGSYVEVDEFRAPGINWLIEHAGIVFGN</sequence>
<evidence type="ECO:0000313" key="6">
    <source>
        <dbReference type="Proteomes" id="UP000070544"/>
    </source>
</evidence>
<dbReference type="OMA" id="STMHAPR"/>
<evidence type="ECO:0000313" key="5">
    <source>
        <dbReference type="EMBL" id="KXS19474.1"/>
    </source>
</evidence>
<organism evidence="5 6">
    <name type="scientific">Gonapodya prolifera (strain JEL478)</name>
    <name type="common">Monoblepharis prolifera</name>
    <dbReference type="NCBI Taxonomy" id="1344416"/>
    <lineage>
        <taxon>Eukaryota</taxon>
        <taxon>Fungi</taxon>
        <taxon>Fungi incertae sedis</taxon>
        <taxon>Chytridiomycota</taxon>
        <taxon>Chytridiomycota incertae sedis</taxon>
        <taxon>Monoblepharidomycetes</taxon>
        <taxon>Monoblepharidales</taxon>
        <taxon>Gonapodyaceae</taxon>
        <taxon>Gonapodya</taxon>
    </lineage>
</organism>
<comment type="similarity">
    <text evidence="1 3">Belongs to the type-B carboxylesterase/lipase family.</text>
</comment>
<dbReference type="AlphaFoldDB" id="A0A139AS55"/>
<keyword evidence="6" id="KW-1185">Reference proteome</keyword>
<keyword evidence="2 3" id="KW-0378">Hydrolase</keyword>
<dbReference type="InterPro" id="IPR050309">
    <property type="entry name" value="Type-B_Carboxylest/Lipase"/>
</dbReference>
<dbReference type="InterPro" id="IPR002018">
    <property type="entry name" value="CarbesteraseB"/>
</dbReference>
<evidence type="ECO:0000256" key="3">
    <source>
        <dbReference type="RuleBase" id="RU361235"/>
    </source>
</evidence>
<protein>
    <recommendedName>
        <fullName evidence="3">Carboxylic ester hydrolase</fullName>
        <ecNumber evidence="3">3.1.1.-</ecNumber>
    </recommendedName>
</protein>
<dbReference type="PANTHER" id="PTHR11559">
    <property type="entry name" value="CARBOXYLESTERASE"/>
    <property type="match status" value="1"/>
</dbReference>
<proteinExistence type="inferred from homology"/>
<dbReference type="EC" id="3.1.1.-" evidence="3"/>